<evidence type="ECO:0000256" key="1">
    <source>
        <dbReference type="SAM" id="SignalP"/>
    </source>
</evidence>
<dbReference type="EMBL" id="CP090895">
    <property type="protein sequence ID" value="ULT89836.1"/>
    <property type="molecule type" value="Genomic_DNA"/>
</dbReference>
<evidence type="ECO:0000313" key="2">
    <source>
        <dbReference type="EMBL" id="ULT89836.1"/>
    </source>
</evidence>
<proteinExistence type="predicted"/>
<sequence>MKHCILFTTVILLVVYSSSAFPFGENNAEGFQRFKNLLPKELVEAYSNELVEAYSQPKDKELVEAYSQPKR</sequence>
<gene>
    <name evidence="2" type="ORF">L3Y34_008324</name>
</gene>
<protein>
    <submittedName>
        <fullName evidence="2">Uncharacterized protein</fullName>
    </submittedName>
</protein>
<feature type="chain" id="PRO_5042228315" evidence="1">
    <location>
        <begin position="21"/>
        <end position="71"/>
    </location>
</feature>
<evidence type="ECO:0000313" key="3">
    <source>
        <dbReference type="Proteomes" id="UP000827892"/>
    </source>
</evidence>
<name>A0AAE9A6G7_CAEBR</name>
<accession>A0AAE9A6G7</accession>
<feature type="signal peptide" evidence="1">
    <location>
        <begin position="1"/>
        <end position="20"/>
    </location>
</feature>
<dbReference type="AlphaFoldDB" id="A0AAE9A6G7"/>
<reference evidence="2 3" key="1">
    <citation type="submission" date="2022-02" db="EMBL/GenBank/DDBJ databases">
        <title>Chromosome-level reference genomes for two strains of Caenorhabditis briggsae: an improved platform for comparative genomics.</title>
        <authorList>
            <person name="Stevens L."/>
            <person name="Andersen E.C."/>
        </authorList>
    </citation>
    <scope>NUCLEOTIDE SEQUENCE [LARGE SCALE GENOMIC DNA]</scope>
    <source>
        <strain evidence="2">QX1410_ONT</strain>
        <tissue evidence="2">Whole-organism</tissue>
    </source>
</reference>
<dbReference type="Proteomes" id="UP000827892">
    <property type="component" value="Chromosome V"/>
</dbReference>
<organism evidence="2 3">
    <name type="scientific">Caenorhabditis briggsae</name>
    <dbReference type="NCBI Taxonomy" id="6238"/>
    <lineage>
        <taxon>Eukaryota</taxon>
        <taxon>Metazoa</taxon>
        <taxon>Ecdysozoa</taxon>
        <taxon>Nematoda</taxon>
        <taxon>Chromadorea</taxon>
        <taxon>Rhabditida</taxon>
        <taxon>Rhabditina</taxon>
        <taxon>Rhabditomorpha</taxon>
        <taxon>Rhabditoidea</taxon>
        <taxon>Rhabditidae</taxon>
        <taxon>Peloderinae</taxon>
        <taxon>Caenorhabditis</taxon>
    </lineage>
</organism>
<keyword evidence="1" id="KW-0732">Signal</keyword>